<evidence type="ECO:0000313" key="13">
    <source>
        <dbReference type="Proteomes" id="UP000436088"/>
    </source>
</evidence>
<protein>
    <submittedName>
        <fullName evidence="12">Ankyrin repeat-containing protein isoform 1</fullName>
    </submittedName>
</protein>
<feature type="compositionally biased region" description="Basic and acidic residues" evidence="10">
    <location>
        <begin position="359"/>
        <end position="368"/>
    </location>
</feature>
<evidence type="ECO:0000256" key="10">
    <source>
        <dbReference type="SAM" id="MobiDB-lite"/>
    </source>
</evidence>
<keyword evidence="13" id="KW-1185">Reference proteome</keyword>
<keyword evidence="9" id="KW-0539">Nucleus</keyword>
<proteinExistence type="predicted"/>
<comment type="caution">
    <text evidence="12">The sequence shown here is derived from an EMBL/GenBank/DDBJ whole genome shotgun (WGS) entry which is preliminary data.</text>
</comment>
<keyword evidence="5" id="KW-0597">Phosphoprotein</keyword>
<feature type="compositionally biased region" description="Polar residues" evidence="10">
    <location>
        <begin position="435"/>
        <end position="445"/>
    </location>
</feature>
<feature type="region of interest" description="Disordered" evidence="10">
    <location>
        <begin position="1"/>
        <end position="40"/>
    </location>
</feature>
<keyword evidence="3" id="KW-0963">Cytoplasm</keyword>
<dbReference type="PANTHER" id="PTHR31169:SF23">
    <property type="entry name" value="OS03G0572250 PROTEIN"/>
    <property type="match status" value="1"/>
</dbReference>
<keyword evidence="6" id="KW-0832">Ubl conjugation</keyword>
<evidence type="ECO:0000256" key="5">
    <source>
        <dbReference type="ARBA" id="ARBA00022553"/>
    </source>
</evidence>
<dbReference type="EMBL" id="VEPZ02001782">
    <property type="protein sequence ID" value="KAE8655131.1"/>
    <property type="molecule type" value="Genomic_DNA"/>
</dbReference>
<dbReference type="GO" id="GO:0005634">
    <property type="term" value="C:nucleus"/>
    <property type="evidence" value="ECO:0007669"/>
    <property type="project" value="UniProtKB-SubCell"/>
</dbReference>
<evidence type="ECO:0000256" key="4">
    <source>
        <dbReference type="ARBA" id="ARBA00022499"/>
    </source>
</evidence>
<evidence type="ECO:0000256" key="6">
    <source>
        <dbReference type="ARBA" id="ARBA00022843"/>
    </source>
</evidence>
<evidence type="ECO:0000256" key="2">
    <source>
        <dbReference type="ARBA" id="ARBA00004496"/>
    </source>
</evidence>
<dbReference type="InterPro" id="IPR018866">
    <property type="entry name" value="Znf-4CXXC_R1"/>
</dbReference>
<comment type="subcellular location">
    <subcellularLocation>
        <location evidence="2">Cytoplasm</location>
    </subcellularLocation>
    <subcellularLocation>
        <location evidence="1">Nucleus</location>
    </subcellularLocation>
</comment>
<keyword evidence="7" id="KW-0805">Transcription regulation</keyword>
<keyword evidence="4" id="KW-1017">Isopeptide bond</keyword>
<evidence type="ECO:0000256" key="1">
    <source>
        <dbReference type="ARBA" id="ARBA00004123"/>
    </source>
</evidence>
<organism evidence="12 13">
    <name type="scientific">Hibiscus syriacus</name>
    <name type="common">Rose of Sharon</name>
    <dbReference type="NCBI Taxonomy" id="106335"/>
    <lineage>
        <taxon>Eukaryota</taxon>
        <taxon>Viridiplantae</taxon>
        <taxon>Streptophyta</taxon>
        <taxon>Embryophyta</taxon>
        <taxon>Tracheophyta</taxon>
        <taxon>Spermatophyta</taxon>
        <taxon>Magnoliopsida</taxon>
        <taxon>eudicotyledons</taxon>
        <taxon>Gunneridae</taxon>
        <taxon>Pentapetalae</taxon>
        <taxon>rosids</taxon>
        <taxon>malvids</taxon>
        <taxon>Malvales</taxon>
        <taxon>Malvaceae</taxon>
        <taxon>Malvoideae</taxon>
        <taxon>Hibiscus</taxon>
    </lineage>
</organism>
<feature type="region of interest" description="Disordered" evidence="10">
    <location>
        <begin position="65"/>
        <end position="113"/>
    </location>
</feature>
<feature type="region of interest" description="Disordered" evidence="10">
    <location>
        <begin position="275"/>
        <end position="320"/>
    </location>
</feature>
<dbReference type="Pfam" id="PF10497">
    <property type="entry name" value="zf-4CXXC_R1"/>
    <property type="match status" value="1"/>
</dbReference>
<dbReference type="OrthoDB" id="298344at2759"/>
<dbReference type="InterPro" id="IPR040221">
    <property type="entry name" value="CDCA7/CDA7L"/>
</dbReference>
<feature type="region of interest" description="Disordered" evidence="10">
    <location>
        <begin position="359"/>
        <end position="383"/>
    </location>
</feature>
<gene>
    <name evidence="12" type="ORF">F3Y22_tig00117034pilonHSYRG00855</name>
</gene>
<evidence type="ECO:0000313" key="12">
    <source>
        <dbReference type="EMBL" id="KAE8655131.1"/>
    </source>
</evidence>
<evidence type="ECO:0000256" key="8">
    <source>
        <dbReference type="ARBA" id="ARBA00023163"/>
    </source>
</evidence>
<reference evidence="12" key="1">
    <citation type="submission" date="2019-09" db="EMBL/GenBank/DDBJ databases">
        <title>Draft genome information of white flower Hibiscus syriacus.</title>
        <authorList>
            <person name="Kim Y.-M."/>
        </authorList>
    </citation>
    <scope>NUCLEOTIDE SEQUENCE [LARGE SCALE GENOMIC DNA]</scope>
    <source>
        <strain evidence="12">YM2019G1</strain>
    </source>
</reference>
<dbReference type="PANTHER" id="PTHR31169">
    <property type="entry name" value="OS05G0300700 PROTEIN"/>
    <property type="match status" value="1"/>
</dbReference>
<keyword evidence="8" id="KW-0804">Transcription</keyword>
<dbReference type="GO" id="GO:0006355">
    <property type="term" value="P:regulation of DNA-templated transcription"/>
    <property type="evidence" value="ECO:0007669"/>
    <property type="project" value="InterPro"/>
</dbReference>
<evidence type="ECO:0000256" key="7">
    <source>
        <dbReference type="ARBA" id="ARBA00023015"/>
    </source>
</evidence>
<dbReference type="AlphaFoldDB" id="A0A6A2WD99"/>
<evidence type="ECO:0000256" key="3">
    <source>
        <dbReference type="ARBA" id="ARBA00022490"/>
    </source>
</evidence>
<sequence>MAAMGNETQALESSSPNNTEHPYHHPQNHTETKTPISLYEQSREERIKENLQRMQELGLKDLSSSLLNSTSRHSSRCGRPRVSSKPPVTPLSSPLPPSSTLRRSSRLQNTTPVTYSESVLAKKDDILEDVERKLNKSEVYTEEHEKLLGNTQRSWTLFVDGYGNDGRRIYDSFKGKTCHQCRQKTLGHRTHCVKCNMVQGQFCGDCLYMRYGEHVLEANENPNWVCPVCRGICNCSLCRQAKGWVPTGPLYKKITKLGFKSVAHYLIQTRRVQTNIGNDPDNTDQVSAKRSLSFPVPELPSEVDELVTPKPQTGEDGLTSEKKEYNAHPESNTLIFSKNETVFEEGEATEINLDVHGQHEKDTSHDETTGVNGEVLDGAGENVDENCTATESRQELMKRPASAIENGLKSNVASSKRSRELDNNNDKPWLPRANDSVSGETAENTSSRKESKTNMKYSTSGTNIDCVARRLRPRNKAL</sequence>
<name>A0A6A2WD99_HIBSY</name>
<feature type="domain" description="Zinc-finger" evidence="11">
    <location>
        <begin position="170"/>
        <end position="266"/>
    </location>
</feature>
<feature type="region of interest" description="Disordered" evidence="10">
    <location>
        <begin position="398"/>
        <end position="461"/>
    </location>
</feature>
<evidence type="ECO:0000259" key="11">
    <source>
        <dbReference type="Pfam" id="PF10497"/>
    </source>
</evidence>
<feature type="compositionally biased region" description="Polar residues" evidence="10">
    <location>
        <begin position="1"/>
        <end position="20"/>
    </location>
</feature>
<evidence type="ECO:0000256" key="9">
    <source>
        <dbReference type="ARBA" id="ARBA00023242"/>
    </source>
</evidence>
<feature type="compositionally biased region" description="Pro residues" evidence="10">
    <location>
        <begin position="87"/>
        <end position="97"/>
    </location>
</feature>
<dbReference type="Proteomes" id="UP000436088">
    <property type="component" value="Unassembled WGS sequence"/>
</dbReference>
<accession>A0A6A2WD99</accession>
<dbReference type="GO" id="GO:0005737">
    <property type="term" value="C:cytoplasm"/>
    <property type="evidence" value="ECO:0007669"/>
    <property type="project" value="UniProtKB-SubCell"/>
</dbReference>